<evidence type="ECO:0000313" key="1">
    <source>
        <dbReference type="EMBL" id="PCK17719.1"/>
    </source>
</evidence>
<proteinExistence type="predicted"/>
<evidence type="ECO:0000313" key="2">
    <source>
        <dbReference type="Proteomes" id="UP000228754"/>
    </source>
</evidence>
<organism evidence="1 2">
    <name type="scientific">Bacillus pumilus</name>
    <name type="common">Bacillus mesentericus</name>
    <dbReference type="NCBI Taxonomy" id="1408"/>
    <lineage>
        <taxon>Bacteria</taxon>
        <taxon>Bacillati</taxon>
        <taxon>Bacillota</taxon>
        <taxon>Bacilli</taxon>
        <taxon>Bacillales</taxon>
        <taxon>Bacillaceae</taxon>
        <taxon>Bacillus</taxon>
    </lineage>
</organism>
<dbReference type="Proteomes" id="UP000228754">
    <property type="component" value="Unassembled WGS sequence"/>
</dbReference>
<sequence length="75" mass="8750">MTDEERKALQEESFQIVKETIDAFFNEGAFEEIYEDAGKSMLILFTVIEKIGEFIYSKTAGERNEKRASYTKKKK</sequence>
<name>A0A2A5IKZ6_BACPU</name>
<reference evidence="1 2" key="1">
    <citation type="submission" date="2017-06" db="EMBL/GenBank/DDBJ databases">
        <title>Draft Genome Sequence of Bacillus sp Strain 36R Isolated from saline sediment at Atanasia, Sonora, Mexico.</title>
        <authorList>
            <person name="Sanchez Diaz R."/>
            <person name="Quiroz Macias M.E."/>
            <person name="Ibarra Gamez J.C."/>
            <person name="Enciso Ibarra J."/>
            <person name="Gomez Gil B."/>
            <person name="Galaviz Silva L."/>
        </authorList>
    </citation>
    <scope>NUCLEOTIDE SEQUENCE [LARGE SCALE GENOMIC DNA]</scope>
    <source>
        <strain evidence="1 2">36R_ATNSAL</strain>
    </source>
</reference>
<accession>A0A2A5IKZ6</accession>
<protein>
    <submittedName>
        <fullName evidence="1">Uncharacterized protein</fullName>
    </submittedName>
</protein>
<dbReference type="AlphaFoldDB" id="A0A2A5IKZ6"/>
<comment type="caution">
    <text evidence="1">The sequence shown here is derived from an EMBL/GenBank/DDBJ whole genome shotgun (WGS) entry which is preliminary data.</text>
</comment>
<gene>
    <name evidence="1" type="ORF">CEY02_19525</name>
</gene>
<dbReference type="EMBL" id="NKHG01000134">
    <property type="protein sequence ID" value="PCK17719.1"/>
    <property type="molecule type" value="Genomic_DNA"/>
</dbReference>